<dbReference type="Pfam" id="PF23726">
    <property type="entry name" value="Beta-prop_RSE1_2nd"/>
    <property type="match status" value="1"/>
</dbReference>
<feature type="domain" description="RSE1/DDB1/CPSF1 second beta-propeller" evidence="1">
    <location>
        <begin position="56"/>
        <end position="220"/>
    </location>
</feature>
<dbReference type="OrthoDB" id="433457at2759"/>
<gene>
    <name evidence="2" type="ORF">ANE_LOCUS18156</name>
</gene>
<dbReference type="Gene3D" id="2.130.10.10">
    <property type="entry name" value="YVTN repeat-like/Quinoprotein amine dehydrogenase"/>
    <property type="match status" value="1"/>
</dbReference>
<dbReference type="Proteomes" id="UP000489600">
    <property type="component" value="Unassembled WGS sequence"/>
</dbReference>
<dbReference type="InterPro" id="IPR058543">
    <property type="entry name" value="Beta-prop_RSE1/DDB1/CPSF1_2nd"/>
</dbReference>
<evidence type="ECO:0000259" key="1">
    <source>
        <dbReference type="Pfam" id="PF23726"/>
    </source>
</evidence>
<dbReference type="SUPFAM" id="SSF50978">
    <property type="entry name" value="WD40 repeat-like"/>
    <property type="match status" value="1"/>
</dbReference>
<name>A0A565C271_9BRAS</name>
<keyword evidence="3" id="KW-1185">Reference proteome</keyword>
<comment type="caution">
    <text evidence="2">The sequence shown here is derived from an EMBL/GenBank/DDBJ whole genome shotgun (WGS) entry which is preliminary data.</text>
</comment>
<dbReference type="PANTHER" id="PTHR10644">
    <property type="entry name" value="DNA REPAIR/RNA PROCESSING CPSF FAMILY"/>
    <property type="match status" value="1"/>
</dbReference>
<proteinExistence type="predicted"/>
<dbReference type="InterPro" id="IPR050358">
    <property type="entry name" value="RSE1/DDB1/CFT1"/>
</dbReference>
<accession>A0A565C271</accession>
<protein>
    <recommendedName>
        <fullName evidence="1">RSE1/DDB1/CPSF1 second beta-propeller domain-containing protein</fullName>
    </recommendedName>
</protein>
<dbReference type="InterPro" id="IPR015943">
    <property type="entry name" value="WD40/YVTN_repeat-like_dom_sf"/>
</dbReference>
<dbReference type="InterPro" id="IPR036322">
    <property type="entry name" value="WD40_repeat_dom_sf"/>
</dbReference>
<sequence length="229" mass="25872">MQLVKIYDLGDLEVLNRYTNSGPISDFCVINKPGGRRKILMCDGTREMSFLESSKKTPQIISVWSLKSFAFEANHTYLILQTLDLVVIVYALVDNTFVDRSDMMNGFKYGVTTVYYQLCSYRQFAQVCTEGSVRLLNSKTGVLKHSWNPGSPISCASATNKQILLAIGNHLVYLEVGVGQLIEHKRVQLDRDIDCLDISPLGCENLYFSQLAAVGTWKETKFRFVRFQG</sequence>
<dbReference type="AlphaFoldDB" id="A0A565C271"/>
<evidence type="ECO:0000313" key="3">
    <source>
        <dbReference type="Proteomes" id="UP000489600"/>
    </source>
</evidence>
<reference evidence="2" key="1">
    <citation type="submission" date="2019-07" db="EMBL/GenBank/DDBJ databases">
        <authorList>
            <person name="Dittberner H."/>
        </authorList>
    </citation>
    <scope>NUCLEOTIDE SEQUENCE [LARGE SCALE GENOMIC DNA]</scope>
</reference>
<organism evidence="2 3">
    <name type="scientific">Arabis nemorensis</name>
    <dbReference type="NCBI Taxonomy" id="586526"/>
    <lineage>
        <taxon>Eukaryota</taxon>
        <taxon>Viridiplantae</taxon>
        <taxon>Streptophyta</taxon>
        <taxon>Embryophyta</taxon>
        <taxon>Tracheophyta</taxon>
        <taxon>Spermatophyta</taxon>
        <taxon>Magnoliopsida</taxon>
        <taxon>eudicotyledons</taxon>
        <taxon>Gunneridae</taxon>
        <taxon>Pentapetalae</taxon>
        <taxon>rosids</taxon>
        <taxon>malvids</taxon>
        <taxon>Brassicales</taxon>
        <taxon>Brassicaceae</taxon>
        <taxon>Arabideae</taxon>
        <taxon>Arabis</taxon>
    </lineage>
</organism>
<dbReference type="EMBL" id="CABITT030000006">
    <property type="protein sequence ID" value="VVB07712.1"/>
    <property type="molecule type" value="Genomic_DNA"/>
</dbReference>
<evidence type="ECO:0000313" key="2">
    <source>
        <dbReference type="EMBL" id="VVB07712.1"/>
    </source>
</evidence>